<keyword evidence="3" id="KW-1185">Reference proteome</keyword>
<evidence type="ECO:0000313" key="2">
    <source>
        <dbReference type="EMBL" id="MBM6617888.1"/>
    </source>
</evidence>
<dbReference type="RefSeq" id="WP_204203247.1">
    <property type="nucleotide sequence ID" value="NZ_JAFELM010000028.1"/>
</dbReference>
<evidence type="ECO:0000256" key="1">
    <source>
        <dbReference type="SAM" id="Phobius"/>
    </source>
</evidence>
<keyword evidence="1" id="KW-0472">Membrane</keyword>
<keyword evidence="1" id="KW-1133">Transmembrane helix</keyword>
<dbReference type="EMBL" id="JAFELM010000028">
    <property type="protein sequence ID" value="MBM6617888.1"/>
    <property type="molecule type" value="Genomic_DNA"/>
</dbReference>
<reference evidence="2 3" key="1">
    <citation type="submission" date="2021-02" db="EMBL/GenBank/DDBJ databases">
        <title>Bacillus sp. RD4P76, an endophyte from a halophyte.</title>
        <authorList>
            <person name="Sun J.-Q."/>
        </authorList>
    </citation>
    <scope>NUCLEOTIDE SEQUENCE [LARGE SCALE GENOMIC DNA]</scope>
    <source>
        <strain evidence="2 3">RD4P76</strain>
    </source>
</reference>
<dbReference type="Proteomes" id="UP001518925">
    <property type="component" value="Unassembled WGS sequence"/>
</dbReference>
<organism evidence="2 3">
    <name type="scientific">Bacillus suaedaesalsae</name>
    <dbReference type="NCBI Taxonomy" id="2810349"/>
    <lineage>
        <taxon>Bacteria</taxon>
        <taxon>Bacillati</taxon>
        <taxon>Bacillota</taxon>
        <taxon>Bacilli</taxon>
        <taxon>Bacillales</taxon>
        <taxon>Bacillaceae</taxon>
        <taxon>Bacillus</taxon>
    </lineage>
</organism>
<proteinExistence type="predicted"/>
<gene>
    <name evidence="2" type="ORF">JR050_09430</name>
</gene>
<name>A0ABS2DHE9_9BACI</name>
<comment type="caution">
    <text evidence="2">The sequence shown here is derived from an EMBL/GenBank/DDBJ whole genome shotgun (WGS) entry which is preliminary data.</text>
</comment>
<keyword evidence="1" id="KW-0812">Transmembrane</keyword>
<protein>
    <submittedName>
        <fullName evidence="2">Uncharacterized protein</fullName>
    </submittedName>
</protein>
<accession>A0ABS2DHE9</accession>
<sequence length="50" mass="5898">MAFLTILLTFIQFGILFYLFFKVRSMSKQMEQQQQDNNEILVAPNKLNKG</sequence>
<feature type="transmembrane region" description="Helical" evidence="1">
    <location>
        <begin position="6"/>
        <end position="23"/>
    </location>
</feature>
<evidence type="ECO:0000313" key="3">
    <source>
        <dbReference type="Proteomes" id="UP001518925"/>
    </source>
</evidence>